<feature type="chain" id="PRO_5037042051" description="Secretion system C-terminal sorting domain-containing protein" evidence="5">
    <location>
        <begin position="21"/>
        <end position="369"/>
    </location>
</feature>
<reference evidence="7" key="2">
    <citation type="submission" date="2020-09" db="EMBL/GenBank/DDBJ databases">
        <authorList>
            <person name="Sun Q."/>
            <person name="Zhou Y."/>
        </authorList>
    </citation>
    <scope>NUCLEOTIDE SEQUENCE</scope>
    <source>
        <strain evidence="7">CGMCC 1.12751</strain>
    </source>
</reference>
<dbReference type="NCBIfam" id="TIGR04183">
    <property type="entry name" value="Por_Secre_tail"/>
    <property type="match status" value="1"/>
</dbReference>
<comment type="subcellular location">
    <subcellularLocation>
        <location evidence="1">Membrane</location>
    </subcellularLocation>
</comment>
<evidence type="ECO:0000259" key="6">
    <source>
        <dbReference type="Pfam" id="PF18962"/>
    </source>
</evidence>
<keyword evidence="8" id="KW-1185">Reference proteome</keyword>
<protein>
    <recommendedName>
        <fullName evidence="6">Secretion system C-terminal sorting domain-containing protein</fullName>
    </recommendedName>
</protein>
<dbReference type="RefSeq" id="WP_188464090.1">
    <property type="nucleotide sequence ID" value="NZ_BMFQ01000002.1"/>
</dbReference>
<keyword evidence="3" id="KW-0677">Repeat</keyword>
<feature type="domain" description="Secretion system C-terminal sorting" evidence="6">
    <location>
        <begin position="297"/>
        <end position="367"/>
    </location>
</feature>
<organism evidence="7 8">
    <name type="scientific">Bizionia arctica</name>
    <dbReference type="NCBI Taxonomy" id="1495645"/>
    <lineage>
        <taxon>Bacteria</taxon>
        <taxon>Pseudomonadati</taxon>
        <taxon>Bacteroidota</taxon>
        <taxon>Flavobacteriia</taxon>
        <taxon>Flavobacteriales</taxon>
        <taxon>Flavobacteriaceae</taxon>
        <taxon>Bizionia</taxon>
    </lineage>
</organism>
<evidence type="ECO:0000313" key="8">
    <source>
        <dbReference type="Proteomes" id="UP000625976"/>
    </source>
</evidence>
<evidence type="ECO:0000256" key="3">
    <source>
        <dbReference type="ARBA" id="ARBA00022737"/>
    </source>
</evidence>
<dbReference type="SUPFAM" id="SSF52058">
    <property type="entry name" value="L domain-like"/>
    <property type="match status" value="1"/>
</dbReference>
<gene>
    <name evidence="7" type="ORF">GCM10010976_18500</name>
</gene>
<evidence type="ECO:0000256" key="4">
    <source>
        <dbReference type="ARBA" id="ARBA00023136"/>
    </source>
</evidence>
<dbReference type="InterPro" id="IPR001611">
    <property type="entry name" value="Leu-rich_rpt"/>
</dbReference>
<comment type="caution">
    <text evidence="7">The sequence shown here is derived from an EMBL/GenBank/DDBJ whole genome shotgun (WGS) entry which is preliminary data.</text>
</comment>
<feature type="signal peptide" evidence="5">
    <location>
        <begin position="1"/>
        <end position="20"/>
    </location>
</feature>
<dbReference type="PANTHER" id="PTHR48065">
    <property type="entry name" value="OS10G0469600 PROTEIN"/>
    <property type="match status" value="1"/>
</dbReference>
<evidence type="ECO:0000256" key="5">
    <source>
        <dbReference type="SAM" id="SignalP"/>
    </source>
</evidence>
<dbReference type="Pfam" id="PF18962">
    <property type="entry name" value="Por_Secre_tail"/>
    <property type="match status" value="1"/>
</dbReference>
<dbReference type="AlphaFoldDB" id="A0A917LNM3"/>
<evidence type="ECO:0000313" key="7">
    <source>
        <dbReference type="EMBL" id="GGG47386.1"/>
    </source>
</evidence>
<keyword evidence="2 5" id="KW-0732">Signal</keyword>
<dbReference type="Pfam" id="PF13855">
    <property type="entry name" value="LRR_8"/>
    <property type="match status" value="1"/>
</dbReference>
<accession>A0A917LNM3</accession>
<dbReference type="FunFam" id="3.80.10.10:FF:000400">
    <property type="entry name" value="Nuclear pore complex protein NUP107"/>
    <property type="match status" value="1"/>
</dbReference>
<dbReference type="Pfam" id="PF00560">
    <property type="entry name" value="LRR_1"/>
    <property type="match status" value="2"/>
</dbReference>
<dbReference type="Gene3D" id="3.80.10.10">
    <property type="entry name" value="Ribonuclease Inhibitor"/>
    <property type="match status" value="2"/>
</dbReference>
<dbReference type="InterPro" id="IPR026444">
    <property type="entry name" value="Secre_tail"/>
</dbReference>
<keyword evidence="4" id="KW-0472">Membrane</keyword>
<sequence length="369" mass="41385">MKKQLLFSLLLIFGLNKIIAQVPISERDALIDLAVSTDVLNWNYYNWDIDNPVSTWNGIVVTNISGNDHVTKIELSHNNLNGTIPASIGDFPHLTYLELSNNNLNGTIPASIGNLPYLTHLSLWNNQLTGVIPPQIGNNTNLISLELDENYFTGTIPLEFANLTMMGNFHVFGNNLEGDVTNIYSSWPNLQILGLSNTLLTGDLDLSNNPELLVLWAENNSLSTINLKNGTNYTVPYYNVNVLNSPNLTCIQVDNEIDANNGNPPYDDWSYDNTIVFSEDCNSLSVSNHFSNNDLFIYPNPTKDQLFILNNFNSSINVEIYNIIGRKIFSFKLHKGMNSIDLSDFNNGVYIVKSIDEFNQVNIKKIVKE</sequence>
<dbReference type="GO" id="GO:0016020">
    <property type="term" value="C:membrane"/>
    <property type="evidence" value="ECO:0007669"/>
    <property type="project" value="UniProtKB-SubCell"/>
</dbReference>
<evidence type="ECO:0000256" key="2">
    <source>
        <dbReference type="ARBA" id="ARBA00022729"/>
    </source>
</evidence>
<reference evidence="7" key="1">
    <citation type="journal article" date="2014" name="Int. J. Syst. Evol. Microbiol.">
        <title>Complete genome sequence of Corynebacterium casei LMG S-19264T (=DSM 44701T), isolated from a smear-ripened cheese.</title>
        <authorList>
            <consortium name="US DOE Joint Genome Institute (JGI-PGF)"/>
            <person name="Walter F."/>
            <person name="Albersmeier A."/>
            <person name="Kalinowski J."/>
            <person name="Ruckert C."/>
        </authorList>
    </citation>
    <scope>NUCLEOTIDE SEQUENCE</scope>
    <source>
        <strain evidence="7">CGMCC 1.12751</strain>
    </source>
</reference>
<proteinExistence type="predicted"/>
<dbReference type="InterPro" id="IPR032675">
    <property type="entry name" value="LRR_dom_sf"/>
</dbReference>
<name>A0A917LNM3_9FLAO</name>
<dbReference type="Proteomes" id="UP000625976">
    <property type="component" value="Unassembled WGS sequence"/>
</dbReference>
<dbReference type="EMBL" id="BMFQ01000002">
    <property type="protein sequence ID" value="GGG47386.1"/>
    <property type="molecule type" value="Genomic_DNA"/>
</dbReference>
<dbReference type="PANTHER" id="PTHR48065:SF11">
    <property type="entry name" value="OS11G0213300 PROTEIN"/>
    <property type="match status" value="1"/>
</dbReference>
<evidence type="ECO:0000256" key="1">
    <source>
        <dbReference type="ARBA" id="ARBA00004370"/>
    </source>
</evidence>